<gene>
    <name evidence="1" type="ORF">g.34819</name>
</gene>
<dbReference type="AlphaFoldDB" id="A0A1D1ZN53"/>
<evidence type="ECO:0000313" key="1">
    <source>
        <dbReference type="EMBL" id="JAT68406.1"/>
    </source>
</evidence>
<reference evidence="1" key="1">
    <citation type="submission" date="2015-08" db="EMBL/GenBank/DDBJ databases">
        <authorList>
            <person name="Babu N.S."/>
            <person name="Beckwith C.J."/>
            <person name="Beseler K.G."/>
            <person name="Brison A."/>
            <person name="Carone J.V."/>
            <person name="Caskin T.P."/>
            <person name="Diamond M."/>
            <person name="Durham M.E."/>
            <person name="Foxe J.M."/>
            <person name="Go M."/>
            <person name="Henderson B.A."/>
            <person name="Jones I.B."/>
            <person name="McGettigan J.A."/>
            <person name="Micheletti S.J."/>
            <person name="Nasrallah M.E."/>
            <person name="Ortiz D."/>
            <person name="Piller C.R."/>
            <person name="Privatt S.R."/>
            <person name="Schneider S.L."/>
            <person name="Sharp S."/>
            <person name="Smith T.C."/>
            <person name="Stanton J.D."/>
            <person name="Ullery H.E."/>
            <person name="Wilson R.J."/>
            <person name="Serrano M.G."/>
            <person name="Buck G."/>
            <person name="Lee V."/>
            <person name="Wang Y."/>
            <person name="Carvalho R."/>
            <person name="Voegtly L."/>
            <person name="Shi R."/>
            <person name="Duckworth R."/>
            <person name="Johnson A."/>
            <person name="Loviza R."/>
            <person name="Walstead R."/>
            <person name="Shah Z."/>
            <person name="Kiflezghi M."/>
            <person name="Wade K."/>
            <person name="Ball S.L."/>
            <person name="Bradley K.W."/>
            <person name="Asai D.J."/>
            <person name="Bowman C.A."/>
            <person name="Russell D.A."/>
            <person name="Pope W.H."/>
            <person name="Jacobs-Sera D."/>
            <person name="Hendrix R.W."/>
            <person name="Hatfull G.F."/>
        </authorList>
    </citation>
    <scope>NUCLEOTIDE SEQUENCE</scope>
</reference>
<proteinExistence type="predicted"/>
<organism evidence="1">
    <name type="scientific">Auxenochlorella protothecoides</name>
    <name type="common">Green microalga</name>
    <name type="synonym">Chlorella protothecoides</name>
    <dbReference type="NCBI Taxonomy" id="3075"/>
    <lineage>
        <taxon>Eukaryota</taxon>
        <taxon>Viridiplantae</taxon>
        <taxon>Chlorophyta</taxon>
        <taxon>core chlorophytes</taxon>
        <taxon>Trebouxiophyceae</taxon>
        <taxon>Chlorellales</taxon>
        <taxon>Chlorellaceae</taxon>
        <taxon>Auxenochlorella</taxon>
    </lineage>
</organism>
<feature type="non-terminal residue" evidence="1">
    <location>
        <position position="1"/>
    </location>
</feature>
<dbReference type="EMBL" id="GDKF01010216">
    <property type="protein sequence ID" value="JAT68406.1"/>
    <property type="molecule type" value="Transcribed_RNA"/>
</dbReference>
<name>A0A1D1ZN53_AUXPR</name>
<sequence length="325" mass="35204">ERVGEGVEPAHEAAPLAITGCGVAASTPNGFWPGRPLSCTARTPMATPGAIQAPPPGPRPHMDEVVRPHLPQPRRQLAEEVARRRLRQHPAVAQELGQVTAGAKLHHQIQPAASLLGVRAQLRQEPQIRHARRQTASGPEPLNPSHLYDVQEPDDVCVLYSPEDGDLALQAGTQFGVQSGEVDLLYGSILARQPVPASPHYGEGARADVSTNLPVADQAWARDLHAQRPCCLCMGPTEHDEGARRTGAGARQVSGVKSVYRGFHLINRKPGARRWQATRAEFDWEKGLLSLAWKRPWRLFTAWGPEAESPSSAVGHDADGGTRKL</sequence>
<accession>A0A1D1ZN53</accession>
<protein>
    <submittedName>
        <fullName evidence="1">Uncharacterized protein</fullName>
    </submittedName>
</protein>